<reference evidence="1" key="1">
    <citation type="journal article" date="2021" name="PeerJ">
        <title>Extensive microbial diversity within the chicken gut microbiome revealed by metagenomics and culture.</title>
        <authorList>
            <person name="Gilroy R."/>
            <person name="Ravi A."/>
            <person name="Getino M."/>
            <person name="Pursley I."/>
            <person name="Horton D.L."/>
            <person name="Alikhan N.F."/>
            <person name="Baker D."/>
            <person name="Gharbi K."/>
            <person name="Hall N."/>
            <person name="Watson M."/>
            <person name="Adriaenssens E.M."/>
            <person name="Foster-Nyarko E."/>
            <person name="Jarju S."/>
            <person name="Secka A."/>
            <person name="Antonio M."/>
            <person name="Oren A."/>
            <person name="Chaudhuri R.R."/>
            <person name="La Ragione R."/>
            <person name="Hildebrand F."/>
            <person name="Pallen M.J."/>
        </authorList>
    </citation>
    <scope>NUCLEOTIDE SEQUENCE</scope>
    <source>
        <strain evidence="1">2189</strain>
    </source>
</reference>
<evidence type="ECO:0000313" key="2">
    <source>
        <dbReference type="Proteomes" id="UP000886847"/>
    </source>
</evidence>
<protein>
    <submittedName>
        <fullName evidence="1">Uncharacterized protein</fullName>
    </submittedName>
</protein>
<reference evidence="1" key="2">
    <citation type="submission" date="2021-04" db="EMBL/GenBank/DDBJ databases">
        <authorList>
            <person name="Gilroy R."/>
        </authorList>
    </citation>
    <scope>NUCLEOTIDE SEQUENCE</scope>
    <source>
        <strain evidence="1">2189</strain>
    </source>
</reference>
<organism evidence="1 2">
    <name type="scientific">Candidatus Borkfalkia faecavium</name>
    <dbReference type="NCBI Taxonomy" id="2838508"/>
    <lineage>
        <taxon>Bacteria</taxon>
        <taxon>Bacillati</taxon>
        <taxon>Bacillota</taxon>
        <taxon>Clostridia</taxon>
        <taxon>Christensenellales</taxon>
        <taxon>Christensenellaceae</taxon>
        <taxon>Candidatus Borkfalkia</taxon>
    </lineage>
</organism>
<dbReference type="AlphaFoldDB" id="A0A9D2AUQ1"/>
<comment type="caution">
    <text evidence="1">The sequence shown here is derived from an EMBL/GenBank/DDBJ whole genome shotgun (WGS) entry which is preliminary data.</text>
</comment>
<gene>
    <name evidence="1" type="ORF">H9851_06780</name>
</gene>
<name>A0A9D2AUQ1_9FIRM</name>
<dbReference type="Proteomes" id="UP000886847">
    <property type="component" value="Unassembled WGS sequence"/>
</dbReference>
<evidence type="ECO:0000313" key="1">
    <source>
        <dbReference type="EMBL" id="HIX50962.1"/>
    </source>
</evidence>
<proteinExistence type="predicted"/>
<sequence length="77" mass="8680">MRKLSENAVRAKHILEREGSPLSAECERMLLRELERTLSAFFDLTGELRLQLVKEGRGYAVSVHANAAKVRPFGVVK</sequence>
<dbReference type="EMBL" id="DXEW01000032">
    <property type="protein sequence ID" value="HIX50962.1"/>
    <property type="molecule type" value="Genomic_DNA"/>
</dbReference>
<accession>A0A9D2AUQ1</accession>